<gene>
    <name evidence="1" type="ORF">SAMN05446037_100662</name>
</gene>
<sequence length="357" mass="38964">MSEHNLNQVAPWGQLARCVVNPDHSVAYFLDADNSNLKSDGTEVDWEEVETLSQNAMVQIPKAYSVKKYDADGNIFHFGVSGDPQATDYVGADEWEIDHAFFRDRSVHVDAAGTPVEVDHRYIGAFLGWIDPQGKLRSLPNKTPRGSITIQAVRDAAKAMGLGWTQLDYYLWRFIQMLYITEYGHPDSQSQIGLGYTSGAASVSTGGTLERGNNTYGSTADAVQVSYRGIEDIYGNLAVMLDGCRSPNGPLDVSNVYFNNGGTGYERISASLSMNLGNIRTIRTEPKSGFIPRTSGLTNTTGGLYDSGRNYSDGYGHVYFYFVGGAYSSGMGAGVFRTLSSRLDLYTSAEVGCRLCL</sequence>
<keyword evidence="2" id="KW-1185">Reference proteome</keyword>
<accession>A0A239CPX7</accession>
<reference evidence="1 2" key="1">
    <citation type="submission" date="2017-06" db="EMBL/GenBank/DDBJ databases">
        <authorList>
            <person name="Kim H.J."/>
            <person name="Triplett B.A."/>
        </authorList>
    </citation>
    <scope>NUCLEOTIDE SEQUENCE [LARGE SCALE GENOMIC DNA]</scope>
    <source>
        <strain evidence="1 2">SCA</strain>
    </source>
</reference>
<protein>
    <submittedName>
        <fullName evidence="1">Uncharacterized protein</fullName>
    </submittedName>
</protein>
<dbReference type="Proteomes" id="UP000198304">
    <property type="component" value="Unassembled WGS sequence"/>
</dbReference>
<evidence type="ECO:0000313" key="2">
    <source>
        <dbReference type="Proteomes" id="UP000198304"/>
    </source>
</evidence>
<organism evidence="1 2">
    <name type="scientific">Anaerovirgula multivorans</name>
    <dbReference type="NCBI Taxonomy" id="312168"/>
    <lineage>
        <taxon>Bacteria</taxon>
        <taxon>Bacillati</taxon>
        <taxon>Bacillota</taxon>
        <taxon>Clostridia</taxon>
        <taxon>Peptostreptococcales</taxon>
        <taxon>Natronincolaceae</taxon>
        <taxon>Anaerovirgula</taxon>
    </lineage>
</organism>
<dbReference type="EMBL" id="FZOJ01000006">
    <property type="protein sequence ID" value="SNS21564.1"/>
    <property type="molecule type" value="Genomic_DNA"/>
</dbReference>
<evidence type="ECO:0000313" key="1">
    <source>
        <dbReference type="EMBL" id="SNS21564.1"/>
    </source>
</evidence>
<dbReference type="AlphaFoldDB" id="A0A239CPX7"/>
<name>A0A239CPX7_9FIRM</name>
<proteinExistence type="predicted"/>